<accession>A0A540MQ45</accession>
<comment type="caution">
    <text evidence="10">The sequence shown here is derived from an EMBL/GenBank/DDBJ whole genome shotgun (WGS) entry which is preliminary data.</text>
</comment>
<keyword evidence="7" id="KW-0067">ATP-binding</keyword>
<sequence>MQERQRFKKHGNVAFRAKDFTAAIDSYTEAGTFHSGTFQSGALFATRCICYLMSDMAQEALGDVMQSLVHLPEWPTAFISKWVPLRA</sequence>
<keyword evidence="5" id="KW-0547">Nucleotide-binding</keyword>
<dbReference type="PANTHER" id="PTHR45863">
    <property type="entry name" value="SERINE/THREONINE-PROTEIN KINASE BSK5"/>
    <property type="match status" value="1"/>
</dbReference>
<reference evidence="10 11" key="1">
    <citation type="journal article" date="2019" name="G3 (Bethesda)">
        <title>Sequencing of a Wild Apple (Malus baccata) Genome Unravels the Differences Between Cultivated and Wild Apple Species Regarding Disease Resistance and Cold Tolerance.</title>
        <authorList>
            <person name="Chen X."/>
        </authorList>
    </citation>
    <scope>NUCLEOTIDE SEQUENCE [LARGE SCALE GENOMIC DNA]</scope>
    <source>
        <strain evidence="11">cv. Shandingzi</strain>
        <tissue evidence="10">Leaves</tissue>
    </source>
</reference>
<feature type="domain" description="Serine/threonine-protein kinase BSK1-like TPR repeats" evidence="9">
    <location>
        <begin position="1"/>
        <end position="78"/>
    </location>
</feature>
<keyword evidence="11" id="KW-1185">Reference proteome</keyword>
<keyword evidence="4" id="KW-0808">Transferase</keyword>
<comment type="subcellular location">
    <subcellularLocation>
        <location evidence="1">Cell membrane</location>
    </subcellularLocation>
</comment>
<keyword evidence="8" id="KW-0472">Membrane</keyword>
<dbReference type="GO" id="GO:0009742">
    <property type="term" value="P:brassinosteroid mediated signaling pathway"/>
    <property type="evidence" value="ECO:0007669"/>
    <property type="project" value="InterPro"/>
</dbReference>
<evidence type="ECO:0000256" key="8">
    <source>
        <dbReference type="ARBA" id="ARBA00023136"/>
    </source>
</evidence>
<name>A0A540MQ45_MALBA</name>
<proteinExistence type="predicted"/>
<evidence type="ECO:0000256" key="6">
    <source>
        <dbReference type="ARBA" id="ARBA00022777"/>
    </source>
</evidence>
<keyword evidence="3" id="KW-0723">Serine/threonine-protein kinase</keyword>
<dbReference type="Pfam" id="PF25575">
    <property type="entry name" value="TPR_BSK1_C"/>
    <property type="match status" value="1"/>
</dbReference>
<dbReference type="Gene3D" id="1.25.40.10">
    <property type="entry name" value="Tetratricopeptide repeat domain"/>
    <property type="match status" value="1"/>
</dbReference>
<evidence type="ECO:0000256" key="4">
    <source>
        <dbReference type="ARBA" id="ARBA00022679"/>
    </source>
</evidence>
<dbReference type="EMBL" id="VIEB01000204">
    <property type="protein sequence ID" value="TQE00909.1"/>
    <property type="molecule type" value="Genomic_DNA"/>
</dbReference>
<dbReference type="GO" id="GO:0005886">
    <property type="term" value="C:plasma membrane"/>
    <property type="evidence" value="ECO:0007669"/>
    <property type="project" value="UniProtKB-SubCell"/>
</dbReference>
<evidence type="ECO:0000256" key="7">
    <source>
        <dbReference type="ARBA" id="ARBA00022840"/>
    </source>
</evidence>
<keyword evidence="2" id="KW-1003">Cell membrane</keyword>
<evidence type="ECO:0000256" key="2">
    <source>
        <dbReference type="ARBA" id="ARBA00022475"/>
    </source>
</evidence>
<evidence type="ECO:0000259" key="9">
    <source>
        <dbReference type="Pfam" id="PF25575"/>
    </source>
</evidence>
<protein>
    <recommendedName>
        <fullName evidence="9">Serine/threonine-protein kinase BSK1-like TPR repeats domain-containing protein</fullName>
    </recommendedName>
</protein>
<gene>
    <name evidence="10" type="ORF">C1H46_013449</name>
</gene>
<organism evidence="10 11">
    <name type="scientific">Malus baccata</name>
    <name type="common">Siberian crab apple</name>
    <name type="synonym">Pyrus baccata</name>
    <dbReference type="NCBI Taxonomy" id="106549"/>
    <lineage>
        <taxon>Eukaryota</taxon>
        <taxon>Viridiplantae</taxon>
        <taxon>Streptophyta</taxon>
        <taxon>Embryophyta</taxon>
        <taxon>Tracheophyta</taxon>
        <taxon>Spermatophyta</taxon>
        <taxon>Magnoliopsida</taxon>
        <taxon>eudicotyledons</taxon>
        <taxon>Gunneridae</taxon>
        <taxon>Pentapetalae</taxon>
        <taxon>rosids</taxon>
        <taxon>fabids</taxon>
        <taxon>Rosales</taxon>
        <taxon>Rosaceae</taxon>
        <taxon>Amygdaloideae</taxon>
        <taxon>Maleae</taxon>
        <taxon>Malus</taxon>
    </lineage>
</organism>
<evidence type="ECO:0000256" key="5">
    <source>
        <dbReference type="ARBA" id="ARBA00022741"/>
    </source>
</evidence>
<keyword evidence="6" id="KW-0418">Kinase</keyword>
<evidence type="ECO:0000313" key="11">
    <source>
        <dbReference type="Proteomes" id="UP000315295"/>
    </source>
</evidence>
<dbReference type="SUPFAM" id="SSF48452">
    <property type="entry name" value="TPR-like"/>
    <property type="match status" value="1"/>
</dbReference>
<dbReference type="InterPro" id="IPR058209">
    <property type="entry name" value="TPR_BSK1_C"/>
</dbReference>
<dbReference type="GO" id="GO:0004674">
    <property type="term" value="F:protein serine/threonine kinase activity"/>
    <property type="evidence" value="ECO:0007669"/>
    <property type="project" value="UniProtKB-KW"/>
</dbReference>
<dbReference type="STRING" id="106549.A0A540MQ45"/>
<dbReference type="InterPro" id="IPR045845">
    <property type="entry name" value="BSK"/>
</dbReference>
<dbReference type="Proteomes" id="UP000315295">
    <property type="component" value="Unassembled WGS sequence"/>
</dbReference>
<dbReference type="GO" id="GO:0005524">
    <property type="term" value="F:ATP binding"/>
    <property type="evidence" value="ECO:0007669"/>
    <property type="project" value="UniProtKB-KW"/>
</dbReference>
<evidence type="ECO:0000256" key="1">
    <source>
        <dbReference type="ARBA" id="ARBA00004236"/>
    </source>
</evidence>
<evidence type="ECO:0000256" key="3">
    <source>
        <dbReference type="ARBA" id="ARBA00022527"/>
    </source>
</evidence>
<evidence type="ECO:0000313" key="10">
    <source>
        <dbReference type="EMBL" id="TQE00909.1"/>
    </source>
</evidence>
<dbReference type="InterPro" id="IPR011990">
    <property type="entry name" value="TPR-like_helical_dom_sf"/>
</dbReference>
<dbReference type="AlphaFoldDB" id="A0A540MQ45"/>
<dbReference type="PANTHER" id="PTHR45863:SF7">
    <property type="entry name" value="SERINE_THREONINE-PROTEIN KINASE BSK5"/>
    <property type="match status" value="1"/>
</dbReference>